<dbReference type="GeneID" id="19271851"/>
<sequence>MPPPKGTKTNPLEGPADYDMTSDVHSDTYPAIDPTKANFKGKAVFISGASRGLGRAMSVSFAKAGASMIALGARGDTSETQRAVKDAAAAAGKPAPSILPIKFDVADKDSVGAAASKVRSEFGRVDIVIANAAVLETGKITEMDPDAWIRTFTTNTVGLYLLYRSFIPLMLEGGDKTIVTVSSVGAHLVGPEYSAYQTSKFTVLRLAEFACAEYGDQGLLAYSIHPGNIPTDMVGGMEGLAPGLKHIFVDTPQLSADSLVYLTSEKRDWLAGRYINTTWDLPQLMAKEDVIVSGDKLKVRLVV</sequence>
<evidence type="ECO:0000256" key="2">
    <source>
        <dbReference type="ARBA" id="ARBA00023002"/>
    </source>
</evidence>
<name>W3X9J4_PESFW</name>
<feature type="region of interest" description="Disordered" evidence="3">
    <location>
        <begin position="1"/>
        <end position="29"/>
    </location>
</feature>
<reference evidence="5" key="1">
    <citation type="journal article" date="2015" name="BMC Genomics">
        <title>Genomic and transcriptomic analysis of the endophytic fungus Pestalotiopsis fici reveals its lifestyle and high potential for synthesis of natural products.</title>
        <authorList>
            <person name="Wang X."/>
            <person name="Zhang X."/>
            <person name="Liu L."/>
            <person name="Xiang M."/>
            <person name="Wang W."/>
            <person name="Sun X."/>
            <person name="Che Y."/>
            <person name="Guo L."/>
            <person name="Liu G."/>
            <person name="Guo L."/>
            <person name="Wang C."/>
            <person name="Yin W.B."/>
            <person name="Stadler M."/>
            <person name="Zhang X."/>
            <person name="Liu X."/>
        </authorList>
    </citation>
    <scope>NUCLEOTIDE SEQUENCE [LARGE SCALE GENOMIC DNA]</scope>
    <source>
        <strain evidence="5">W106-1 / CGMCC3.15140</strain>
    </source>
</reference>
<dbReference type="GO" id="GO:0016491">
    <property type="term" value="F:oxidoreductase activity"/>
    <property type="evidence" value="ECO:0007669"/>
    <property type="project" value="UniProtKB-KW"/>
</dbReference>
<organism evidence="4 5">
    <name type="scientific">Pestalotiopsis fici (strain W106-1 / CGMCC3.15140)</name>
    <dbReference type="NCBI Taxonomy" id="1229662"/>
    <lineage>
        <taxon>Eukaryota</taxon>
        <taxon>Fungi</taxon>
        <taxon>Dikarya</taxon>
        <taxon>Ascomycota</taxon>
        <taxon>Pezizomycotina</taxon>
        <taxon>Sordariomycetes</taxon>
        <taxon>Xylariomycetidae</taxon>
        <taxon>Amphisphaeriales</taxon>
        <taxon>Sporocadaceae</taxon>
        <taxon>Pestalotiopsis</taxon>
    </lineage>
</organism>
<dbReference type="OrthoDB" id="1933717at2759"/>
<dbReference type="SUPFAM" id="SSF51735">
    <property type="entry name" value="NAD(P)-binding Rossmann-fold domains"/>
    <property type="match status" value="1"/>
</dbReference>
<accession>W3X9J4</accession>
<dbReference type="PANTHER" id="PTHR44196">
    <property type="entry name" value="DEHYDROGENASE/REDUCTASE SDR FAMILY MEMBER 7B"/>
    <property type="match status" value="1"/>
</dbReference>
<keyword evidence="5" id="KW-1185">Reference proteome</keyword>
<dbReference type="InterPro" id="IPR002347">
    <property type="entry name" value="SDR_fam"/>
</dbReference>
<dbReference type="InParanoid" id="W3X9J4"/>
<dbReference type="OMA" id="IHPGNVF"/>
<dbReference type="HOGENOM" id="CLU_010194_8_0_1"/>
<dbReference type="Pfam" id="PF00106">
    <property type="entry name" value="adh_short"/>
    <property type="match status" value="1"/>
</dbReference>
<proteinExistence type="inferred from homology"/>
<evidence type="ECO:0000256" key="3">
    <source>
        <dbReference type="SAM" id="MobiDB-lite"/>
    </source>
</evidence>
<comment type="similarity">
    <text evidence="1">Belongs to the short-chain dehydrogenases/reductases (SDR) family.</text>
</comment>
<gene>
    <name evidence="4" type="ORF">PFICI_06838</name>
</gene>
<dbReference type="PANTHER" id="PTHR44196:SF1">
    <property type="entry name" value="DEHYDROGENASE_REDUCTASE SDR FAMILY MEMBER 7B"/>
    <property type="match status" value="1"/>
</dbReference>
<dbReference type="EMBL" id="KI912112">
    <property type="protein sequence ID" value="ETS81836.1"/>
    <property type="molecule type" value="Genomic_DNA"/>
</dbReference>
<evidence type="ECO:0000256" key="1">
    <source>
        <dbReference type="ARBA" id="ARBA00006484"/>
    </source>
</evidence>
<dbReference type="KEGG" id="pfy:PFICI_06838"/>
<dbReference type="GO" id="GO:0016020">
    <property type="term" value="C:membrane"/>
    <property type="evidence" value="ECO:0007669"/>
    <property type="project" value="TreeGrafter"/>
</dbReference>
<dbReference type="eggNOG" id="KOG1205">
    <property type="taxonomic scope" value="Eukaryota"/>
</dbReference>
<dbReference type="CDD" id="cd05233">
    <property type="entry name" value="SDR_c"/>
    <property type="match status" value="1"/>
</dbReference>
<dbReference type="Gene3D" id="3.40.50.720">
    <property type="entry name" value="NAD(P)-binding Rossmann-like Domain"/>
    <property type="match status" value="1"/>
</dbReference>
<protein>
    <submittedName>
        <fullName evidence="4">Uncharacterized protein</fullName>
    </submittedName>
</protein>
<dbReference type="AlphaFoldDB" id="W3X9J4"/>
<dbReference type="Proteomes" id="UP000030651">
    <property type="component" value="Unassembled WGS sequence"/>
</dbReference>
<dbReference type="RefSeq" id="XP_007833610.1">
    <property type="nucleotide sequence ID" value="XM_007835419.1"/>
</dbReference>
<evidence type="ECO:0000313" key="4">
    <source>
        <dbReference type="EMBL" id="ETS81836.1"/>
    </source>
</evidence>
<evidence type="ECO:0000313" key="5">
    <source>
        <dbReference type="Proteomes" id="UP000030651"/>
    </source>
</evidence>
<dbReference type="InterPro" id="IPR036291">
    <property type="entry name" value="NAD(P)-bd_dom_sf"/>
</dbReference>
<keyword evidence="2" id="KW-0560">Oxidoreductase</keyword>
<dbReference type="PRINTS" id="PR00081">
    <property type="entry name" value="GDHRDH"/>
</dbReference>